<comment type="caution">
    <text evidence="2">The sequence shown here is derived from an EMBL/GenBank/DDBJ whole genome shotgun (WGS) entry which is preliminary data.</text>
</comment>
<name>A0A482VQV7_ASBVE</name>
<dbReference type="EMBL" id="QDEB01074252">
    <property type="protein sequence ID" value="RZC35076.1"/>
    <property type="molecule type" value="Genomic_DNA"/>
</dbReference>
<sequence>MSFFSGSAKITIKHLDVPASISVHENEVVLDCDFDPQGENVDSIKWFFNGTTDLIYQWLPTEKTGPQVANRLKDRIDLNYAVSDDSKTKYRAMHIKKLSPDLSGNYSCKVSGPRSEDVKTKRMIIYDPADSQLELNITEDFDPDVNVTDDEMVAISCSAQGIYPEPDLRIFISVNNGTAIEADDEDEDSDVDNSGVYDVYDVSSTVLYDIDKLPGSFDYTCELSIPGTDYVLRETRKYNRGNYRVVLASKDMQHLKQQSFLYLYPRLSLAYCALFRGWGSKVRRQQRIFELA</sequence>
<dbReference type="InterPro" id="IPR007110">
    <property type="entry name" value="Ig-like_dom"/>
</dbReference>
<proteinExistence type="predicted"/>
<dbReference type="AlphaFoldDB" id="A0A482VQV7"/>
<dbReference type="Gene3D" id="2.60.40.10">
    <property type="entry name" value="Immunoglobulins"/>
    <property type="match status" value="2"/>
</dbReference>
<feature type="domain" description="Ig-like" evidence="1">
    <location>
        <begin position="8"/>
        <end position="125"/>
    </location>
</feature>
<evidence type="ECO:0000313" key="3">
    <source>
        <dbReference type="Proteomes" id="UP000292052"/>
    </source>
</evidence>
<accession>A0A482VQV7</accession>
<dbReference type="OrthoDB" id="6478865at2759"/>
<dbReference type="STRING" id="1661398.A0A482VQV7"/>
<keyword evidence="3" id="KW-1185">Reference proteome</keyword>
<evidence type="ECO:0000259" key="1">
    <source>
        <dbReference type="PROSITE" id="PS50835"/>
    </source>
</evidence>
<dbReference type="InterPro" id="IPR013783">
    <property type="entry name" value="Ig-like_fold"/>
</dbReference>
<gene>
    <name evidence="2" type="ORF">BDFB_001800</name>
</gene>
<dbReference type="PROSITE" id="PS50835">
    <property type="entry name" value="IG_LIKE"/>
    <property type="match status" value="1"/>
</dbReference>
<dbReference type="SUPFAM" id="SSF48726">
    <property type="entry name" value="Immunoglobulin"/>
    <property type="match status" value="1"/>
</dbReference>
<evidence type="ECO:0000313" key="2">
    <source>
        <dbReference type="EMBL" id="RZC35076.1"/>
    </source>
</evidence>
<protein>
    <recommendedName>
        <fullName evidence="1">Ig-like domain-containing protein</fullName>
    </recommendedName>
</protein>
<dbReference type="PANTHER" id="PTHR21261:SF2">
    <property type="entry name" value="GH04238P-RELATED"/>
    <property type="match status" value="1"/>
</dbReference>
<reference evidence="2 3" key="1">
    <citation type="submission" date="2017-03" db="EMBL/GenBank/DDBJ databases">
        <title>Genome of the blue death feigning beetle - Asbolus verrucosus.</title>
        <authorList>
            <person name="Rider S.D."/>
        </authorList>
    </citation>
    <scope>NUCLEOTIDE SEQUENCE [LARGE SCALE GENOMIC DNA]</scope>
    <source>
        <strain evidence="2">Butters</strain>
        <tissue evidence="2">Head and leg muscle</tissue>
    </source>
</reference>
<dbReference type="PANTHER" id="PTHR21261">
    <property type="entry name" value="BEAT PROTEIN"/>
    <property type="match status" value="1"/>
</dbReference>
<organism evidence="2 3">
    <name type="scientific">Asbolus verrucosus</name>
    <name type="common">Desert ironclad beetle</name>
    <dbReference type="NCBI Taxonomy" id="1661398"/>
    <lineage>
        <taxon>Eukaryota</taxon>
        <taxon>Metazoa</taxon>
        <taxon>Ecdysozoa</taxon>
        <taxon>Arthropoda</taxon>
        <taxon>Hexapoda</taxon>
        <taxon>Insecta</taxon>
        <taxon>Pterygota</taxon>
        <taxon>Neoptera</taxon>
        <taxon>Endopterygota</taxon>
        <taxon>Coleoptera</taxon>
        <taxon>Polyphaga</taxon>
        <taxon>Cucujiformia</taxon>
        <taxon>Tenebrionidae</taxon>
        <taxon>Pimeliinae</taxon>
        <taxon>Asbolus</taxon>
    </lineage>
</organism>
<dbReference type="Proteomes" id="UP000292052">
    <property type="component" value="Unassembled WGS sequence"/>
</dbReference>
<dbReference type="InterPro" id="IPR036179">
    <property type="entry name" value="Ig-like_dom_sf"/>
</dbReference>